<dbReference type="Proteomes" id="UP001628179">
    <property type="component" value="Unassembled WGS sequence"/>
</dbReference>
<dbReference type="RefSeq" id="XP_070916007.1">
    <property type="nucleotide sequence ID" value="XM_071059906.1"/>
</dbReference>
<comment type="caution">
    <text evidence="3">The sequence shown here is derived from an EMBL/GenBank/DDBJ whole genome shotgun (WGS) entry which is preliminary data.</text>
</comment>
<evidence type="ECO:0000313" key="4">
    <source>
        <dbReference type="Proteomes" id="UP001628179"/>
    </source>
</evidence>
<feature type="transmembrane region" description="Helical" evidence="1">
    <location>
        <begin position="223"/>
        <end position="241"/>
    </location>
</feature>
<dbReference type="PANTHER" id="PTHR34502">
    <property type="entry name" value="DUF6594 DOMAIN-CONTAINING PROTEIN-RELATED"/>
    <property type="match status" value="1"/>
</dbReference>
<dbReference type="EMBL" id="BAAFSV010000002">
    <property type="protein sequence ID" value="GAB1314276.1"/>
    <property type="molecule type" value="Genomic_DNA"/>
</dbReference>
<keyword evidence="1" id="KW-0472">Membrane</keyword>
<keyword evidence="4" id="KW-1185">Reference proteome</keyword>
<dbReference type="Pfam" id="PF20237">
    <property type="entry name" value="DUF6594"/>
    <property type="match status" value="1"/>
</dbReference>
<proteinExistence type="predicted"/>
<feature type="transmembrane region" description="Helical" evidence="1">
    <location>
        <begin position="188"/>
        <end position="216"/>
    </location>
</feature>
<organism evidence="3 4">
    <name type="scientific">Madurella fahalii</name>
    <dbReference type="NCBI Taxonomy" id="1157608"/>
    <lineage>
        <taxon>Eukaryota</taxon>
        <taxon>Fungi</taxon>
        <taxon>Dikarya</taxon>
        <taxon>Ascomycota</taxon>
        <taxon>Pezizomycotina</taxon>
        <taxon>Sordariomycetes</taxon>
        <taxon>Sordariomycetidae</taxon>
        <taxon>Sordariales</taxon>
        <taxon>Sordariales incertae sedis</taxon>
        <taxon>Madurella</taxon>
    </lineage>
</organism>
<evidence type="ECO:0000256" key="1">
    <source>
        <dbReference type="SAM" id="Phobius"/>
    </source>
</evidence>
<feature type="transmembrane region" description="Helical" evidence="1">
    <location>
        <begin position="247"/>
        <end position="266"/>
    </location>
</feature>
<gene>
    <name evidence="3" type="ORF">MFIFM68171_04486</name>
</gene>
<sequence length="270" mass="30802">MNKGDEYQLGWSQLAAMQDRFNNMDMFRDYSYLRRRSMLYRAGRMAFLSGELQKYEREHSEHAKCLTRNQKRPPGHPPILDSEFDVLMAAILEEEEAYSSLCSRHREMRELHPAPREQYRHMLQHITDQGMLDREGYWWLDSPDEFNTMSRPHPPWVIRIVYSPLGQWLIKHLALRGEDPHSRAVPQIALIIILKTIQVAGAAALILIPVGILWLGRLSGPQAFGVVTGSTTIFSAVVTATHELDTYKTFAAVCAYMAVIVVFAAASTSV</sequence>
<protein>
    <recommendedName>
        <fullName evidence="2">DUF6594 domain-containing protein</fullName>
    </recommendedName>
</protein>
<feature type="domain" description="DUF6594" evidence="2">
    <location>
        <begin position="11"/>
        <end position="261"/>
    </location>
</feature>
<dbReference type="PANTHER" id="PTHR34502:SF5">
    <property type="entry name" value="DUF6594 DOMAIN-CONTAINING PROTEIN"/>
    <property type="match status" value="1"/>
</dbReference>
<reference evidence="3 4" key="1">
    <citation type="submission" date="2024-09" db="EMBL/GenBank/DDBJ databases">
        <title>Itraconazole resistance in Madurella fahalii resulting from another homologue of gene encoding cytochrome P450 14-alpha sterol demethylase (CYP51).</title>
        <authorList>
            <person name="Yoshioka I."/>
            <person name="Fahal A.H."/>
            <person name="Kaneko S."/>
            <person name="Yaguchi T."/>
        </authorList>
    </citation>
    <scope>NUCLEOTIDE SEQUENCE [LARGE SCALE GENOMIC DNA]</scope>
    <source>
        <strain evidence="3 4">IFM 68171</strain>
    </source>
</reference>
<keyword evidence="1" id="KW-1133">Transmembrane helix</keyword>
<dbReference type="GeneID" id="98175229"/>
<dbReference type="InterPro" id="IPR046529">
    <property type="entry name" value="DUF6594"/>
</dbReference>
<name>A0ABQ0G967_9PEZI</name>
<keyword evidence="1" id="KW-0812">Transmembrane</keyword>
<evidence type="ECO:0000313" key="3">
    <source>
        <dbReference type="EMBL" id="GAB1314276.1"/>
    </source>
</evidence>
<evidence type="ECO:0000259" key="2">
    <source>
        <dbReference type="Pfam" id="PF20237"/>
    </source>
</evidence>
<accession>A0ABQ0G967</accession>